<reference evidence="2 3" key="1">
    <citation type="submission" date="2020-03" db="EMBL/GenBank/DDBJ databases">
        <title>WGS of actinomycetes isolated from Thailand.</title>
        <authorList>
            <person name="Thawai C."/>
        </authorList>
    </citation>
    <scope>NUCLEOTIDE SEQUENCE [LARGE SCALE GENOMIC DNA]</scope>
    <source>
        <strain evidence="2 3">FMUSA5-5</strain>
    </source>
</reference>
<name>A0ABX1BMN4_9ACTN</name>
<keyword evidence="1" id="KW-0812">Transmembrane</keyword>
<keyword evidence="3" id="KW-1185">Reference proteome</keyword>
<dbReference type="RefSeq" id="WP_168017674.1">
    <property type="nucleotide sequence ID" value="NZ_JAATEP010000044.1"/>
</dbReference>
<protein>
    <submittedName>
        <fullName evidence="2">Uncharacterized protein</fullName>
    </submittedName>
</protein>
<comment type="caution">
    <text evidence="2">The sequence shown here is derived from an EMBL/GenBank/DDBJ whole genome shotgun (WGS) entry which is preliminary data.</text>
</comment>
<proteinExistence type="predicted"/>
<accession>A0ABX1BMN4</accession>
<feature type="transmembrane region" description="Helical" evidence="1">
    <location>
        <begin position="59"/>
        <end position="79"/>
    </location>
</feature>
<evidence type="ECO:0000313" key="3">
    <source>
        <dbReference type="Proteomes" id="UP000696294"/>
    </source>
</evidence>
<evidence type="ECO:0000313" key="2">
    <source>
        <dbReference type="EMBL" id="NJP96043.1"/>
    </source>
</evidence>
<dbReference type="EMBL" id="JAATEP010000044">
    <property type="protein sequence ID" value="NJP96043.1"/>
    <property type="molecule type" value="Genomic_DNA"/>
</dbReference>
<organism evidence="2 3">
    <name type="scientific">Nonomuraea composti</name>
    <dbReference type="NCBI Taxonomy" id="2720023"/>
    <lineage>
        <taxon>Bacteria</taxon>
        <taxon>Bacillati</taxon>
        <taxon>Actinomycetota</taxon>
        <taxon>Actinomycetes</taxon>
        <taxon>Streptosporangiales</taxon>
        <taxon>Streptosporangiaceae</taxon>
        <taxon>Nonomuraea</taxon>
    </lineage>
</organism>
<keyword evidence="1" id="KW-0472">Membrane</keyword>
<dbReference type="Proteomes" id="UP000696294">
    <property type="component" value="Unassembled WGS sequence"/>
</dbReference>
<sequence>MKNIDDIEAIRPLARVEPGGLGGDPSGPAARALLAEVTAHEPASGSGPVTMRARRRYRVAWLAAAVALAAGIVAVPIVLRDGAPSSYAVNLDDGMVTIQIRDFDDAPELERRLRELGVPALVDHVPTGMMCREPRGEHVQTIPRGLYSVPENIPGEPGGGWQMRINTKLFNPGETFVWTISGQHGTTTTYLMRGPVAPCEPVPAPTPKVLVYHSATGKNGSLAGFPVEGKTVGEVMSEIRKRHLKAVLVVIEPNPSGGYAEPSDQDIPVGDDWIVWDAEERSKGVIRLLVTEERLDRNPVTGE</sequence>
<evidence type="ECO:0000256" key="1">
    <source>
        <dbReference type="SAM" id="Phobius"/>
    </source>
</evidence>
<gene>
    <name evidence="2" type="ORF">HCN51_42545</name>
</gene>
<keyword evidence="1" id="KW-1133">Transmembrane helix</keyword>